<dbReference type="InterPro" id="IPR046732">
    <property type="entry name" value="DUF6624"/>
</dbReference>
<keyword evidence="2" id="KW-1185">Reference proteome</keyword>
<evidence type="ECO:0000313" key="1">
    <source>
        <dbReference type="EMBL" id="MFD0836140.1"/>
    </source>
</evidence>
<dbReference type="Pfam" id="PF20329">
    <property type="entry name" value="DUF6624"/>
    <property type="match status" value="1"/>
</dbReference>
<name>A0ABW3BTA8_9FLAO</name>
<gene>
    <name evidence="1" type="ORF">ACFQ0I_10215</name>
</gene>
<accession>A0ABW3BTA8</accession>
<dbReference type="RefSeq" id="WP_379941920.1">
    <property type="nucleotide sequence ID" value="NZ_JBHTIB010000012.1"/>
</dbReference>
<protein>
    <submittedName>
        <fullName evidence="1">DUF6624 domain-containing protein</fullName>
    </submittedName>
</protein>
<comment type="caution">
    <text evidence="1">The sequence shown here is derived from an EMBL/GenBank/DDBJ whole genome shotgun (WGS) entry which is preliminary data.</text>
</comment>
<evidence type="ECO:0000313" key="2">
    <source>
        <dbReference type="Proteomes" id="UP001597011"/>
    </source>
</evidence>
<proteinExistence type="predicted"/>
<dbReference type="EMBL" id="JBHTIB010000012">
    <property type="protein sequence ID" value="MFD0836140.1"/>
    <property type="molecule type" value="Genomic_DNA"/>
</dbReference>
<organism evidence="1 2">
    <name type="scientific">Mariniflexile aquimaris</name>
    <dbReference type="NCBI Taxonomy" id="881009"/>
    <lineage>
        <taxon>Bacteria</taxon>
        <taxon>Pseudomonadati</taxon>
        <taxon>Bacteroidota</taxon>
        <taxon>Flavobacteriia</taxon>
        <taxon>Flavobacteriales</taxon>
        <taxon>Flavobacteriaceae</taxon>
        <taxon>Mariniflexile</taxon>
    </lineage>
</organism>
<sequence length="324" mass="37714">MKKTALFTIIGLLMINLSFGQENEKYSELINKAWKLYETKEYLKSAEKYSEAFNLSNGKEKSSDRYNAACSWALANIIDSSFVQLFKIVKYDNYSNYNHITTDTDLTNLYPDKRWNEIIELVKVNKEKKEEKYDKTLVSILDTIYKEDQTYRIQIKGIEEKYGRESEEIKRHFKLILEKDSINLIKVKKILDERGWLGTDLIGSQGNSTLFLIIQHSPLDVQEKYLPMIRDAVKKGNARASSLALLEDRVALRKGERQIYGSQIGRDQVTGEYYVSPLIDPDNVDKRRSEVGLGKLTDYVSRYGIIWDIEKYKIQLLELEAKQN</sequence>
<dbReference type="Proteomes" id="UP001597011">
    <property type="component" value="Unassembled WGS sequence"/>
</dbReference>
<reference evidence="2" key="1">
    <citation type="journal article" date="2019" name="Int. J. Syst. Evol. Microbiol.">
        <title>The Global Catalogue of Microorganisms (GCM) 10K type strain sequencing project: providing services to taxonomists for standard genome sequencing and annotation.</title>
        <authorList>
            <consortium name="The Broad Institute Genomics Platform"/>
            <consortium name="The Broad Institute Genome Sequencing Center for Infectious Disease"/>
            <person name="Wu L."/>
            <person name="Ma J."/>
        </authorList>
    </citation>
    <scope>NUCLEOTIDE SEQUENCE [LARGE SCALE GENOMIC DNA]</scope>
    <source>
        <strain evidence="2">CCUG 60529</strain>
    </source>
</reference>